<feature type="region of interest" description="Disordered" evidence="2">
    <location>
        <begin position="36"/>
        <end position="91"/>
    </location>
</feature>
<comment type="similarity">
    <text evidence="1">Belongs to the MFAP1 family.</text>
</comment>
<dbReference type="AlphaFoldDB" id="A0A6M2DHP4"/>
<dbReference type="PANTHER" id="PTHR15327">
    <property type="entry name" value="MICROFIBRIL-ASSOCIATED PROTEIN"/>
    <property type="match status" value="1"/>
</dbReference>
<evidence type="ECO:0000256" key="2">
    <source>
        <dbReference type="SAM" id="MobiDB-lite"/>
    </source>
</evidence>
<feature type="compositionally biased region" description="Basic and acidic residues" evidence="2">
    <location>
        <begin position="179"/>
        <end position="190"/>
    </location>
</feature>
<sequence length="475" mass="55926">MINIHSQFGIHSTAGAVPVRNEKGELSMKKVKVQRYVSGKRPEYAQSETSEEESDSDDFVDHKNAYRSRRHEEHYPAEEEIQEETVEQDVDDPRLRRLTARKHETEFIEERGERKRHIEEPEILDTATEEKVEEEQIIPETIEITERRPIRLDSGSDRCSTDEEDLSDTEIERRRKALRERMLAKRKAEEEAAAAAEAAQKESDSSATSSDSYEEYTTDESDEEENETGPRLKPVFVSRKDRVTLIEREKEAQKQKQLELEAKRHAEERKRQTLRMVEESIRKDIQESKNSTADPRLEDVNTDDDNDELEFEAWKLRELKRIKRDREERERLFLEKQEVERIRSLTEEERRQELRSNPKVITNKAVKGKYKFLQKYYHRGAFYLDEEDNVFKQDFSGATLDDHFDKTVLPKVMQVKNFGRSGRTKYTHLVDQDTTQFDSPWITDTAQSMKFVNNQAAGMKQVFEKPSIKKKKASN</sequence>
<feature type="domain" description="Micro-fibrillar-associated protein 1 C-terminal" evidence="3">
    <location>
        <begin position="221"/>
        <end position="434"/>
    </location>
</feature>
<feature type="compositionally biased region" description="Basic and acidic residues" evidence="2">
    <location>
        <begin position="144"/>
        <end position="161"/>
    </location>
</feature>
<feature type="compositionally biased region" description="Acidic residues" evidence="2">
    <location>
        <begin position="78"/>
        <end position="90"/>
    </location>
</feature>
<protein>
    <submittedName>
        <fullName evidence="4">Putative microfibrillar-associated protein mfap1</fullName>
    </submittedName>
</protein>
<organism evidence="4">
    <name type="scientific">Xenopsylla cheopis</name>
    <name type="common">Oriental rat flea</name>
    <name type="synonym">Pulex cheopis</name>
    <dbReference type="NCBI Taxonomy" id="163159"/>
    <lineage>
        <taxon>Eukaryota</taxon>
        <taxon>Metazoa</taxon>
        <taxon>Ecdysozoa</taxon>
        <taxon>Arthropoda</taxon>
        <taxon>Hexapoda</taxon>
        <taxon>Insecta</taxon>
        <taxon>Pterygota</taxon>
        <taxon>Neoptera</taxon>
        <taxon>Endopterygota</taxon>
        <taxon>Siphonaptera</taxon>
        <taxon>Pulicidae</taxon>
        <taxon>Xenopsyllinae</taxon>
        <taxon>Xenopsylla</taxon>
    </lineage>
</organism>
<feature type="compositionally biased region" description="Basic and acidic residues" evidence="2">
    <location>
        <begin position="251"/>
        <end position="287"/>
    </location>
</feature>
<proteinExistence type="inferred from homology"/>
<reference evidence="4" key="1">
    <citation type="submission" date="2020-03" db="EMBL/GenBank/DDBJ databases">
        <title>Transcriptomic Profiling of the Digestive Tract of the Rat Flea, Xenopsylla cheopis, Following Blood Feeding and Infection with Yersinia pestis.</title>
        <authorList>
            <person name="Bland D.M."/>
            <person name="Martens C.A."/>
            <person name="Virtaneva K."/>
            <person name="Kanakabandi K."/>
            <person name="Long D."/>
            <person name="Rosenke R."/>
            <person name="Saturday G.A."/>
            <person name="Hoyt F.H."/>
            <person name="Bruno D.P."/>
            <person name="Ribeiro J.M.C."/>
            <person name="Hinnebusch J."/>
        </authorList>
    </citation>
    <scope>NUCLEOTIDE SEQUENCE</scope>
</reference>
<evidence type="ECO:0000256" key="1">
    <source>
        <dbReference type="ARBA" id="ARBA00008155"/>
    </source>
</evidence>
<feature type="region of interest" description="Disordered" evidence="2">
    <location>
        <begin position="251"/>
        <end position="304"/>
    </location>
</feature>
<evidence type="ECO:0000259" key="3">
    <source>
        <dbReference type="Pfam" id="PF06991"/>
    </source>
</evidence>
<dbReference type="InterPro" id="IPR009730">
    <property type="entry name" value="MFAP1_C"/>
</dbReference>
<evidence type="ECO:0000313" key="4">
    <source>
        <dbReference type="EMBL" id="NOV45190.1"/>
    </source>
</evidence>
<feature type="compositionally biased region" description="Acidic residues" evidence="2">
    <location>
        <begin position="212"/>
        <end position="227"/>
    </location>
</feature>
<feature type="compositionally biased region" description="Acidic residues" evidence="2">
    <location>
        <begin position="49"/>
        <end position="58"/>
    </location>
</feature>
<dbReference type="EMBL" id="GIIL01001464">
    <property type="protein sequence ID" value="NOV45190.1"/>
    <property type="molecule type" value="Transcribed_RNA"/>
</dbReference>
<dbReference type="Pfam" id="PF06991">
    <property type="entry name" value="MFAP1"/>
    <property type="match status" value="1"/>
</dbReference>
<feature type="region of interest" description="Disordered" evidence="2">
    <location>
        <begin position="112"/>
        <end position="236"/>
    </location>
</feature>
<name>A0A6M2DHP4_XENCH</name>
<accession>A0A6M2DHP4</accession>
<dbReference type="InterPro" id="IPR033194">
    <property type="entry name" value="MFAP1"/>
</dbReference>
<feature type="compositionally biased region" description="Basic and acidic residues" evidence="2">
    <location>
        <begin position="59"/>
        <end position="77"/>
    </location>
</feature>